<dbReference type="OrthoDB" id="135782at85012"/>
<comment type="caution">
    <text evidence="2">The sequence shown here is derived from an EMBL/GenBank/DDBJ whole genome shotgun (WGS) entry which is preliminary data.</text>
</comment>
<evidence type="ECO:0000313" key="2">
    <source>
        <dbReference type="EMBL" id="GER98501.1"/>
    </source>
</evidence>
<reference evidence="2 3" key="1">
    <citation type="submission" date="2019-10" db="EMBL/GenBank/DDBJ databases">
        <title>Whole genome shotgun sequence of Acrocarpospora corrugata NBRC 13972.</title>
        <authorList>
            <person name="Ichikawa N."/>
            <person name="Kimura A."/>
            <person name="Kitahashi Y."/>
            <person name="Komaki H."/>
            <person name="Oguchi A."/>
        </authorList>
    </citation>
    <scope>NUCLEOTIDE SEQUENCE [LARGE SCALE GENOMIC DNA]</scope>
    <source>
        <strain evidence="2 3">NBRC 13972</strain>
    </source>
</reference>
<accession>A0A5M3VSA5</accession>
<protein>
    <submittedName>
        <fullName evidence="2">Uncharacterized protein</fullName>
    </submittedName>
</protein>
<evidence type="ECO:0000313" key="3">
    <source>
        <dbReference type="Proteomes" id="UP000334990"/>
    </source>
</evidence>
<name>A0A5M3VSA5_9ACTN</name>
<dbReference type="EMBL" id="BLAD01000036">
    <property type="protein sequence ID" value="GER98501.1"/>
    <property type="molecule type" value="Genomic_DNA"/>
</dbReference>
<keyword evidence="1" id="KW-0812">Transmembrane</keyword>
<keyword evidence="1" id="KW-1133">Transmembrane helix</keyword>
<keyword evidence="3" id="KW-1185">Reference proteome</keyword>
<dbReference type="AlphaFoldDB" id="A0A5M3VSA5"/>
<sequence>MWRPITLAVFSAIAGAVLGGMADVLLQTESQILGAIGIVVSLMAVGLFAMLLAHDKSAHTLAGQLTALKQDLSLQIEMVSQQYGLSVDRVMLAEIAQLGRMEDDRTAQRFLSAQKELLVLDVLSEGGHWPTSALPEEYSRTFFDSLVAHVEEDSSSLVYKRIIQVEDMAEPFRHATTESVREHCQEMVRLRREKGPRVALFVAAKRMPLKFIIIDETTLILQLLEYDDEKRNLRIWQELAVSDPRGDLVSAFRLIWTDIEQRSRLVEQPLDARL</sequence>
<evidence type="ECO:0000256" key="1">
    <source>
        <dbReference type="SAM" id="Phobius"/>
    </source>
</evidence>
<proteinExistence type="predicted"/>
<dbReference type="Proteomes" id="UP000334990">
    <property type="component" value="Unassembled WGS sequence"/>
</dbReference>
<feature type="transmembrane region" description="Helical" evidence="1">
    <location>
        <begin position="32"/>
        <end position="53"/>
    </location>
</feature>
<keyword evidence="1" id="KW-0472">Membrane</keyword>
<organism evidence="2 3">
    <name type="scientific">Acrocarpospora corrugata</name>
    <dbReference type="NCBI Taxonomy" id="35763"/>
    <lineage>
        <taxon>Bacteria</taxon>
        <taxon>Bacillati</taxon>
        <taxon>Actinomycetota</taxon>
        <taxon>Actinomycetes</taxon>
        <taxon>Streptosporangiales</taxon>
        <taxon>Streptosporangiaceae</taxon>
        <taxon>Acrocarpospora</taxon>
    </lineage>
</organism>
<gene>
    <name evidence="2" type="ORF">Acor_05630</name>
</gene>